<proteinExistence type="inferred from homology"/>
<evidence type="ECO:0000256" key="3">
    <source>
        <dbReference type="ARBA" id="ARBA00023224"/>
    </source>
</evidence>
<feature type="region of interest" description="Disordered" evidence="7">
    <location>
        <begin position="507"/>
        <end position="548"/>
    </location>
</feature>
<evidence type="ECO:0000313" key="10">
    <source>
        <dbReference type="Proteomes" id="UP000192923"/>
    </source>
</evidence>
<reference evidence="9 10" key="1">
    <citation type="submission" date="2016-12" db="EMBL/GenBank/DDBJ databases">
        <authorList>
            <person name="Song W.-J."/>
            <person name="Kurnit D.M."/>
        </authorList>
    </citation>
    <scope>NUCLEOTIDE SEQUENCE [LARGE SCALE GENOMIC DNA]</scope>
    <source>
        <strain evidence="9 10">175</strain>
    </source>
</reference>
<evidence type="ECO:0000256" key="7">
    <source>
        <dbReference type="SAM" id="MobiDB-lite"/>
    </source>
</evidence>
<dbReference type="FunFam" id="1.10.287.950:FF:000001">
    <property type="entry name" value="Methyl-accepting chemotaxis sensory transducer"/>
    <property type="match status" value="1"/>
</dbReference>
<dbReference type="RefSeq" id="WP_085215172.1">
    <property type="nucleotide sequence ID" value="NZ_FXAM01000001.1"/>
</dbReference>
<dbReference type="Pfam" id="PF00015">
    <property type="entry name" value="MCPsignal"/>
    <property type="match status" value="1"/>
</dbReference>
<comment type="similarity">
    <text evidence="4">Belongs to the methyl-accepting chemotaxis (MCP) protein family.</text>
</comment>
<dbReference type="SMART" id="SM00283">
    <property type="entry name" value="MA"/>
    <property type="match status" value="1"/>
</dbReference>
<evidence type="ECO:0000256" key="4">
    <source>
        <dbReference type="ARBA" id="ARBA00029447"/>
    </source>
</evidence>
<evidence type="ECO:0000256" key="6">
    <source>
        <dbReference type="SAM" id="Coils"/>
    </source>
</evidence>
<evidence type="ECO:0000313" key="9">
    <source>
        <dbReference type="EMBL" id="SMF96273.1"/>
    </source>
</evidence>
<dbReference type="GO" id="GO:0004888">
    <property type="term" value="F:transmembrane signaling receptor activity"/>
    <property type="evidence" value="ECO:0007669"/>
    <property type="project" value="InterPro"/>
</dbReference>
<dbReference type="InterPro" id="IPR004090">
    <property type="entry name" value="Chemotax_Me-accpt_rcpt"/>
</dbReference>
<evidence type="ECO:0000256" key="5">
    <source>
        <dbReference type="PROSITE-ProRule" id="PRU00284"/>
    </source>
</evidence>
<comment type="subcellular location">
    <subcellularLocation>
        <location evidence="1">Membrane</location>
    </subcellularLocation>
</comment>
<dbReference type="InterPro" id="IPR004089">
    <property type="entry name" value="MCPsignal_dom"/>
</dbReference>
<sequence>MTVSQRLLLLSLAAIAGLAILAGVGYIQIGRVFTAASYAAANTVPTYQSFMDIRKNLADLRENSLFHVIVTDEAGMRTIERMIEESRAKLEEGLKHYVTDACGGSSCMSDEKEQRMFDNAKALLAEYDIQRLKVFELSKQNRTKEAEMAVRELLMPSVQKLLAGFQVELDYNSELARKSIENATNIQSSATYLSLSVALAIIAIISGTSWLISRQLLGQLGGEPALAVEIANKIATGDLSMDIKLRAGDNDSVIAAMKRMSGMLVQTIGDVHTATQILGEAATQVNSTAQNLSQASTEQAASVEETTSSVEEMSATIEQNTDNAKVTDNMATKVAQQAVEGGQAVTATVAAMKKIAGKIGIIDDIAYQTNLLALNAAIEAARAGDHGKGFAVVAAEVRKLAERSQVAAGEISELAGSSVALAEQAGKLLEEIVPNIAKTSELVQEISASSTEQSVGANQINNAMIQLNQVTQQNAAASEELAATSEEMNQQAEQLQRLMNTFKIGEFQRPPRTPSATAIGGESGHTRSTAQPSARQAAHAVGSNFVKF</sequence>
<dbReference type="PANTHER" id="PTHR43531">
    <property type="entry name" value="PROTEIN ICFG"/>
    <property type="match status" value="1"/>
</dbReference>
<name>A0A1Y6D5Y8_9GAMM</name>
<keyword evidence="2" id="KW-0145">Chemotaxis</keyword>
<evidence type="ECO:0000259" key="8">
    <source>
        <dbReference type="PROSITE" id="PS50111"/>
    </source>
</evidence>
<keyword evidence="10" id="KW-1185">Reference proteome</keyword>
<gene>
    <name evidence="9" type="ORF">SAMN02949497_3665</name>
</gene>
<dbReference type="Pfam" id="PF12729">
    <property type="entry name" value="4HB_MCP_1"/>
    <property type="match status" value="1"/>
</dbReference>
<evidence type="ECO:0000256" key="2">
    <source>
        <dbReference type="ARBA" id="ARBA00022500"/>
    </source>
</evidence>
<feature type="domain" description="Methyl-accepting transducer" evidence="8">
    <location>
        <begin position="274"/>
        <end position="489"/>
    </location>
</feature>
<dbReference type="InterPro" id="IPR051310">
    <property type="entry name" value="MCP_chemotaxis"/>
</dbReference>
<protein>
    <submittedName>
        <fullName evidence="9">Methyl-accepting chemotaxis protein</fullName>
    </submittedName>
</protein>
<dbReference type="GO" id="GO:0005886">
    <property type="term" value="C:plasma membrane"/>
    <property type="evidence" value="ECO:0007669"/>
    <property type="project" value="TreeGrafter"/>
</dbReference>
<accession>A0A1Y6D5Y8</accession>
<dbReference type="SUPFAM" id="SSF58104">
    <property type="entry name" value="Methyl-accepting chemotaxis protein (MCP) signaling domain"/>
    <property type="match status" value="1"/>
</dbReference>
<dbReference type="AlphaFoldDB" id="A0A1Y6D5Y8"/>
<dbReference type="EMBL" id="FXAM01000001">
    <property type="protein sequence ID" value="SMF96273.1"/>
    <property type="molecule type" value="Genomic_DNA"/>
</dbReference>
<feature type="coiled-coil region" evidence="6">
    <location>
        <begin position="460"/>
        <end position="501"/>
    </location>
</feature>
<dbReference type="STRING" id="1760988.SAMN02949497_3665"/>
<dbReference type="InterPro" id="IPR024478">
    <property type="entry name" value="HlyB_4HB_MCP"/>
</dbReference>
<dbReference type="PANTHER" id="PTHR43531:SF11">
    <property type="entry name" value="METHYL-ACCEPTING CHEMOTAXIS PROTEIN 3"/>
    <property type="match status" value="1"/>
</dbReference>
<dbReference type="Proteomes" id="UP000192923">
    <property type="component" value="Unassembled WGS sequence"/>
</dbReference>
<dbReference type="PROSITE" id="PS50111">
    <property type="entry name" value="CHEMOTAXIS_TRANSDUC_2"/>
    <property type="match status" value="1"/>
</dbReference>
<dbReference type="PRINTS" id="PR00260">
    <property type="entry name" value="CHEMTRNSDUCR"/>
</dbReference>
<dbReference type="GO" id="GO:0007165">
    <property type="term" value="P:signal transduction"/>
    <property type="evidence" value="ECO:0007669"/>
    <property type="project" value="UniProtKB-KW"/>
</dbReference>
<dbReference type="Gene3D" id="1.10.287.950">
    <property type="entry name" value="Methyl-accepting chemotaxis protein"/>
    <property type="match status" value="1"/>
</dbReference>
<keyword evidence="6" id="KW-0175">Coiled coil</keyword>
<dbReference type="GO" id="GO:0006935">
    <property type="term" value="P:chemotaxis"/>
    <property type="evidence" value="ECO:0007669"/>
    <property type="project" value="UniProtKB-KW"/>
</dbReference>
<keyword evidence="3 5" id="KW-0807">Transducer</keyword>
<evidence type="ECO:0000256" key="1">
    <source>
        <dbReference type="ARBA" id="ARBA00004370"/>
    </source>
</evidence>
<organism evidence="9 10">
    <name type="scientific">Methylomagnum ishizawai</name>
    <dbReference type="NCBI Taxonomy" id="1760988"/>
    <lineage>
        <taxon>Bacteria</taxon>
        <taxon>Pseudomonadati</taxon>
        <taxon>Pseudomonadota</taxon>
        <taxon>Gammaproteobacteria</taxon>
        <taxon>Methylococcales</taxon>
        <taxon>Methylococcaceae</taxon>
        <taxon>Methylomagnum</taxon>
    </lineage>
</organism>